<name>A0A9P7S4L0_9AGAR</name>
<reference evidence="1" key="1">
    <citation type="journal article" date="2021" name="Genome Biol. Evol.">
        <title>The assembled and annotated genome of the fairy-ring fungus Marasmius oreades.</title>
        <authorList>
            <person name="Hiltunen M."/>
            <person name="Ament-Velasquez S.L."/>
            <person name="Johannesson H."/>
        </authorList>
    </citation>
    <scope>NUCLEOTIDE SEQUENCE</scope>
    <source>
        <strain evidence="1">03SP1</strain>
    </source>
</reference>
<dbReference type="KEGG" id="more:E1B28_005465"/>
<proteinExistence type="predicted"/>
<dbReference type="OrthoDB" id="3197409at2759"/>
<accession>A0A9P7S4L0</accession>
<comment type="caution">
    <text evidence="1">The sequence shown here is derived from an EMBL/GenBank/DDBJ whole genome shotgun (WGS) entry which is preliminary data.</text>
</comment>
<evidence type="ECO:0000313" key="1">
    <source>
        <dbReference type="EMBL" id="KAG7094641.1"/>
    </source>
</evidence>
<dbReference type="GeneID" id="66074541"/>
<sequence length="146" mass="16079">MSSSTLAEWAQSQITKLFETQSEDNTGVQEAHFTTTFSPTAHITMNHESISLADFQKRISELGAHGLVKSGSVEWKNVLEDRETGIFAGFFVLTRSMAFKIRAGPAQNHTFVTVSARIEQDGDKKRIVDLVYTSATKAAPVHIHGV</sequence>
<protein>
    <submittedName>
        <fullName evidence="1">Uncharacterized protein</fullName>
    </submittedName>
</protein>
<dbReference type="Proteomes" id="UP001049176">
    <property type="component" value="Chromosome 3"/>
</dbReference>
<keyword evidence="2" id="KW-1185">Reference proteome</keyword>
<gene>
    <name evidence="1" type="ORF">E1B28_005465</name>
</gene>
<evidence type="ECO:0000313" key="2">
    <source>
        <dbReference type="Proteomes" id="UP001049176"/>
    </source>
</evidence>
<organism evidence="1 2">
    <name type="scientific">Marasmius oreades</name>
    <name type="common">fairy-ring Marasmius</name>
    <dbReference type="NCBI Taxonomy" id="181124"/>
    <lineage>
        <taxon>Eukaryota</taxon>
        <taxon>Fungi</taxon>
        <taxon>Dikarya</taxon>
        <taxon>Basidiomycota</taxon>
        <taxon>Agaricomycotina</taxon>
        <taxon>Agaricomycetes</taxon>
        <taxon>Agaricomycetidae</taxon>
        <taxon>Agaricales</taxon>
        <taxon>Marasmiineae</taxon>
        <taxon>Marasmiaceae</taxon>
        <taxon>Marasmius</taxon>
    </lineage>
</organism>
<dbReference type="RefSeq" id="XP_043011111.1">
    <property type="nucleotide sequence ID" value="XM_043150027.1"/>
</dbReference>
<dbReference type="EMBL" id="CM032183">
    <property type="protein sequence ID" value="KAG7094641.1"/>
    <property type="molecule type" value="Genomic_DNA"/>
</dbReference>
<dbReference type="AlphaFoldDB" id="A0A9P7S4L0"/>